<dbReference type="PROSITE" id="PS51762">
    <property type="entry name" value="GH16_2"/>
    <property type="match status" value="1"/>
</dbReference>
<dbReference type="PANTHER" id="PTHR10963:SF24">
    <property type="entry name" value="GLYCOSIDASE C21B10.07-RELATED"/>
    <property type="match status" value="1"/>
</dbReference>
<dbReference type="InterPro" id="IPR050546">
    <property type="entry name" value="Glycosyl_Hydrlase_16"/>
</dbReference>
<organism evidence="2 3">
    <name type="scientific">Streptomyces sviceus (strain ATCC 29083 / DSM 924 / JCM 4929 / NBRC 13980 / NCIMB 11184 / NRRL 5439 / UC 5370)</name>
    <dbReference type="NCBI Taxonomy" id="463191"/>
    <lineage>
        <taxon>Bacteria</taxon>
        <taxon>Bacillati</taxon>
        <taxon>Actinomycetota</taxon>
        <taxon>Actinomycetes</taxon>
        <taxon>Kitasatosporales</taxon>
        <taxon>Streptomycetaceae</taxon>
        <taxon>Streptomyces</taxon>
    </lineage>
</organism>
<dbReference type="Pfam" id="PF00722">
    <property type="entry name" value="Glyco_hydro_16"/>
    <property type="match status" value="1"/>
</dbReference>
<dbReference type="SUPFAM" id="SSF49899">
    <property type="entry name" value="Concanavalin A-like lectins/glucanases"/>
    <property type="match status" value="1"/>
</dbReference>
<protein>
    <submittedName>
        <fullName evidence="2">Laminarinase</fullName>
    </submittedName>
</protein>
<evidence type="ECO:0000259" key="1">
    <source>
        <dbReference type="PROSITE" id="PS51762"/>
    </source>
</evidence>
<dbReference type="InterPro" id="IPR013320">
    <property type="entry name" value="ConA-like_dom_sf"/>
</dbReference>
<feature type="domain" description="GH16" evidence="1">
    <location>
        <begin position="17"/>
        <end position="276"/>
    </location>
</feature>
<proteinExistence type="predicted"/>
<evidence type="ECO:0000313" key="3">
    <source>
        <dbReference type="Proteomes" id="UP000002785"/>
    </source>
</evidence>
<dbReference type="InterPro" id="IPR000757">
    <property type="entry name" value="Beta-glucanase-like"/>
</dbReference>
<accession>B5HUP7</accession>
<dbReference type="eggNOG" id="COG2273">
    <property type="taxonomic scope" value="Bacteria"/>
</dbReference>
<dbReference type="HOGENOM" id="CLU_983264_0_0_11"/>
<dbReference type="GO" id="GO:0009251">
    <property type="term" value="P:glucan catabolic process"/>
    <property type="evidence" value="ECO:0007669"/>
    <property type="project" value="TreeGrafter"/>
</dbReference>
<reference evidence="2" key="1">
    <citation type="submission" date="2009-10" db="EMBL/GenBank/DDBJ databases">
        <title>The genome sequence of Streptomyces sviceus strain ATCC 29083.</title>
        <authorList>
            <consortium name="The Broad Institute Genome Sequencing Platform"/>
            <consortium name="Broad Institute Microbial Sequencing Center"/>
            <person name="Fischbach M."/>
            <person name="Godfrey P."/>
            <person name="Ward D."/>
            <person name="Young S."/>
            <person name="Zeng Q."/>
            <person name="Koehrsen M."/>
            <person name="Alvarado L."/>
            <person name="Berlin A.M."/>
            <person name="Bochicchio J."/>
            <person name="Borenstein D."/>
            <person name="Chapman S.B."/>
            <person name="Chen Z."/>
            <person name="Engels R."/>
            <person name="Freedman E."/>
            <person name="Gellesch M."/>
            <person name="Goldberg J."/>
            <person name="Griggs A."/>
            <person name="Gujja S."/>
            <person name="Heilman E.R."/>
            <person name="Heiman D.I."/>
            <person name="Hepburn T.A."/>
            <person name="Howarth C."/>
            <person name="Jen D."/>
            <person name="Larson L."/>
            <person name="Lewis B."/>
            <person name="Mehta T."/>
            <person name="Park D."/>
            <person name="Pearson M."/>
            <person name="Richards J."/>
            <person name="Roberts A."/>
            <person name="Saif S."/>
            <person name="Shea T.D."/>
            <person name="Shenoy N."/>
            <person name="Sisk P."/>
            <person name="Stolte C."/>
            <person name="Sykes S.N."/>
            <person name="Thomson T."/>
            <person name="Walk T."/>
            <person name="White J."/>
            <person name="Yandava C."/>
            <person name="Straight P."/>
            <person name="Clardy J."/>
            <person name="Hung D."/>
            <person name="Kolter R."/>
            <person name="Mekalanos J."/>
            <person name="Walker S."/>
            <person name="Walsh C.T."/>
            <person name="Wieland-Brown L.C."/>
            <person name="Haas B."/>
            <person name="Nusbaum C."/>
            <person name="Birren B."/>
        </authorList>
    </citation>
    <scope>NUCLEOTIDE SEQUENCE [LARGE SCALE GENOMIC DNA]</scope>
    <source>
        <strain evidence="2">ATCC 29083</strain>
    </source>
</reference>
<gene>
    <name evidence="2" type="ORF">SSEG_03132</name>
</gene>
<dbReference type="EMBL" id="CM000951">
    <property type="protein sequence ID" value="EDY56552.1"/>
    <property type="molecule type" value="Genomic_DNA"/>
</dbReference>
<keyword evidence="3" id="KW-1185">Reference proteome</keyword>
<dbReference type="PANTHER" id="PTHR10963">
    <property type="entry name" value="GLYCOSYL HYDROLASE-RELATED"/>
    <property type="match status" value="1"/>
</dbReference>
<dbReference type="Proteomes" id="UP000002785">
    <property type="component" value="Chromosome"/>
</dbReference>
<dbReference type="AlphaFoldDB" id="B5HUP7"/>
<sequence length="283" mass="30916">MCGTPCQRSNGLLQSCDKWSVGPLPPLFVHPSNGAAMTAMPPPSRRPSRRRILGAAMAVPPALILGAQTARAASWGTPVTVNSWNKINARWTANNELQTYRPDCVWYEGNTLVIKAFNAGGGVYYSGRVESTARYGYGTYSFTANMPNGRGLLPAVWAAYLNPWLPEFDAAEIVGQNPGVVYQTSHDVNNVQQQFSRTNSSGWTNSYHRYSFSWFPDHIDFAVDGVITGTTWYRTPAGTGLRFIANIAVGGDWPGNPDSSTWATADGARYLKISSITHTPYNP</sequence>
<dbReference type="GO" id="GO:0004553">
    <property type="term" value="F:hydrolase activity, hydrolyzing O-glycosyl compounds"/>
    <property type="evidence" value="ECO:0007669"/>
    <property type="project" value="InterPro"/>
</dbReference>
<dbReference type="Gene3D" id="2.60.120.200">
    <property type="match status" value="1"/>
</dbReference>
<name>B5HUP7_STRX2</name>
<dbReference type="CDD" id="cd08023">
    <property type="entry name" value="GH16_laminarinase_like"/>
    <property type="match status" value="1"/>
</dbReference>
<evidence type="ECO:0000313" key="2">
    <source>
        <dbReference type="EMBL" id="EDY56552.1"/>
    </source>
</evidence>